<gene>
    <name evidence="4" type="primary">lgc-50</name>
    <name evidence="4" type="ORF">Tcan_07437</name>
</gene>
<dbReference type="GO" id="GO:0004888">
    <property type="term" value="F:transmembrane signaling receptor activity"/>
    <property type="evidence" value="ECO:0007669"/>
    <property type="project" value="InterPro"/>
</dbReference>
<dbReference type="PRINTS" id="PR00253">
    <property type="entry name" value="GABAARECEPTR"/>
</dbReference>
<dbReference type="InterPro" id="IPR006028">
    <property type="entry name" value="GABAA/Glycine_rcpt"/>
</dbReference>
<evidence type="ECO:0000313" key="4">
    <source>
        <dbReference type="EMBL" id="KHN87875.1"/>
    </source>
</evidence>
<dbReference type="Pfam" id="PF02932">
    <property type="entry name" value="Neur_chan_memb"/>
    <property type="match status" value="1"/>
</dbReference>
<dbReference type="EMBL" id="JPKZ01000321">
    <property type="protein sequence ID" value="KHN87875.1"/>
    <property type="molecule type" value="Genomic_DNA"/>
</dbReference>
<dbReference type="InterPro" id="IPR036719">
    <property type="entry name" value="Neuro-gated_channel_TM_sf"/>
</dbReference>
<dbReference type="OrthoDB" id="407674at2759"/>
<feature type="transmembrane region" description="Helical" evidence="2">
    <location>
        <begin position="178"/>
        <end position="196"/>
    </location>
</feature>
<protein>
    <submittedName>
        <fullName evidence="4">Ligand-gated ion channel 50</fullName>
    </submittedName>
</protein>
<keyword evidence="2" id="KW-0812">Transmembrane</keyword>
<dbReference type="Proteomes" id="UP000031036">
    <property type="component" value="Unassembled WGS sequence"/>
</dbReference>
<feature type="transmembrane region" description="Helical" evidence="2">
    <location>
        <begin position="32"/>
        <end position="54"/>
    </location>
</feature>
<keyword evidence="5" id="KW-1185">Reference proteome</keyword>
<dbReference type="STRING" id="6265.A0A0B2W3V4"/>
<dbReference type="InterPro" id="IPR038050">
    <property type="entry name" value="Neuro_actylchol_rec"/>
</dbReference>
<dbReference type="SUPFAM" id="SSF90112">
    <property type="entry name" value="Neurotransmitter-gated ion-channel transmembrane pore"/>
    <property type="match status" value="1"/>
</dbReference>
<feature type="compositionally biased region" description="Polar residues" evidence="1">
    <location>
        <begin position="68"/>
        <end position="82"/>
    </location>
</feature>
<evidence type="ECO:0000256" key="1">
    <source>
        <dbReference type="SAM" id="MobiDB-lite"/>
    </source>
</evidence>
<dbReference type="AlphaFoldDB" id="A0A0B2W3V4"/>
<evidence type="ECO:0000259" key="3">
    <source>
        <dbReference type="Pfam" id="PF02932"/>
    </source>
</evidence>
<dbReference type="OMA" id="NIAYWWH"/>
<evidence type="ECO:0000256" key="2">
    <source>
        <dbReference type="SAM" id="Phobius"/>
    </source>
</evidence>
<accession>A0A0B2W3V4</accession>
<organism evidence="4 5">
    <name type="scientific">Toxocara canis</name>
    <name type="common">Canine roundworm</name>
    <dbReference type="NCBI Taxonomy" id="6265"/>
    <lineage>
        <taxon>Eukaryota</taxon>
        <taxon>Metazoa</taxon>
        <taxon>Ecdysozoa</taxon>
        <taxon>Nematoda</taxon>
        <taxon>Chromadorea</taxon>
        <taxon>Rhabditida</taxon>
        <taxon>Spirurina</taxon>
        <taxon>Ascaridomorpha</taxon>
        <taxon>Ascaridoidea</taxon>
        <taxon>Toxocaridae</taxon>
        <taxon>Toxocara</taxon>
    </lineage>
</organism>
<name>A0A0B2W3V4_TOXCA</name>
<dbReference type="GO" id="GO:0016020">
    <property type="term" value="C:membrane"/>
    <property type="evidence" value="ECO:0007669"/>
    <property type="project" value="InterPro"/>
</dbReference>
<keyword evidence="2" id="KW-0472">Membrane</keyword>
<dbReference type="GO" id="GO:0005230">
    <property type="term" value="F:extracellular ligand-gated monoatomic ion channel activity"/>
    <property type="evidence" value="ECO:0007669"/>
    <property type="project" value="UniProtKB-ARBA"/>
</dbReference>
<dbReference type="InterPro" id="IPR006029">
    <property type="entry name" value="Neurotrans-gated_channel_TM"/>
</dbReference>
<proteinExistence type="predicted"/>
<evidence type="ECO:0000313" key="5">
    <source>
        <dbReference type="Proteomes" id="UP000031036"/>
    </source>
</evidence>
<sequence>MLGVNSLLAMTFQFGNIIRNLPRVSYVKAIDVWMLSCMTFVFCSLLELAWVGYLSREEDEIAKPPIQKVSSSVPSPATNVTTPRPPHYESNSALHRRGYASEEECALMSLRDNDYGYIPPGYGLNGNLKSAMASIAGPCACTKEEPPELYAPILPSTAEAAAFQARQNEHLALQIDKLSSILFPSLFSVFNIAYWYHYLSD</sequence>
<keyword evidence="2" id="KW-1133">Transmembrane helix</keyword>
<comment type="caution">
    <text evidence="4">The sequence shown here is derived from an EMBL/GenBank/DDBJ whole genome shotgun (WGS) entry which is preliminary data.</text>
</comment>
<reference evidence="4 5" key="1">
    <citation type="submission" date="2014-11" db="EMBL/GenBank/DDBJ databases">
        <title>Genetic blueprint of the zoonotic pathogen Toxocara canis.</title>
        <authorList>
            <person name="Zhu X.-Q."/>
            <person name="Korhonen P.K."/>
            <person name="Cai H."/>
            <person name="Young N.D."/>
            <person name="Nejsum P."/>
            <person name="von Samson-Himmelstjerna G."/>
            <person name="Boag P.R."/>
            <person name="Tan P."/>
            <person name="Li Q."/>
            <person name="Min J."/>
            <person name="Yang Y."/>
            <person name="Wang X."/>
            <person name="Fang X."/>
            <person name="Hall R.S."/>
            <person name="Hofmann A."/>
            <person name="Sternberg P.W."/>
            <person name="Jex A.R."/>
            <person name="Gasser R.B."/>
        </authorList>
    </citation>
    <scope>NUCLEOTIDE SEQUENCE [LARGE SCALE GENOMIC DNA]</scope>
    <source>
        <strain evidence="4">PN_DK_2014</strain>
    </source>
</reference>
<dbReference type="Gene3D" id="1.20.58.390">
    <property type="entry name" value="Neurotransmitter-gated ion-channel transmembrane domain"/>
    <property type="match status" value="1"/>
</dbReference>
<feature type="region of interest" description="Disordered" evidence="1">
    <location>
        <begin position="68"/>
        <end position="88"/>
    </location>
</feature>
<feature type="domain" description="Neurotransmitter-gated ion-channel transmembrane" evidence="3">
    <location>
        <begin position="2"/>
        <end position="195"/>
    </location>
</feature>